<gene>
    <name evidence="1" type="ORF">ACFSJH_18070</name>
</gene>
<dbReference type="RefSeq" id="WP_377774886.1">
    <property type="nucleotide sequence ID" value="NZ_JBHUHO010000045.1"/>
</dbReference>
<evidence type="ECO:0000313" key="2">
    <source>
        <dbReference type="Proteomes" id="UP001597362"/>
    </source>
</evidence>
<dbReference type="EMBL" id="JBHUHO010000045">
    <property type="protein sequence ID" value="MFD2117638.1"/>
    <property type="molecule type" value="Genomic_DNA"/>
</dbReference>
<comment type="caution">
    <text evidence="1">The sequence shown here is derived from an EMBL/GenBank/DDBJ whole genome shotgun (WGS) entry which is preliminary data.</text>
</comment>
<organism evidence="1 2">
    <name type="scientific">Paenibacillus yanchengensis</name>
    <dbReference type="NCBI Taxonomy" id="2035833"/>
    <lineage>
        <taxon>Bacteria</taxon>
        <taxon>Bacillati</taxon>
        <taxon>Bacillota</taxon>
        <taxon>Bacilli</taxon>
        <taxon>Bacillales</taxon>
        <taxon>Paenibacillaceae</taxon>
        <taxon>Paenibacillus</taxon>
    </lineage>
</organism>
<dbReference type="Proteomes" id="UP001597362">
    <property type="component" value="Unassembled WGS sequence"/>
</dbReference>
<keyword evidence="2" id="KW-1185">Reference proteome</keyword>
<name>A0ABW4YPL7_9BACL</name>
<proteinExistence type="predicted"/>
<protein>
    <submittedName>
        <fullName evidence="1">Uncharacterized protein</fullName>
    </submittedName>
</protein>
<reference evidence="2" key="1">
    <citation type="journal article" date="2019" name="Int. J. Syst. Evol. Microbiol.">
        <title>The Global Catalogue of Microorganisms (GCM) 10K type strain sequencing project: providing services to taxonomists for standard genome sequencing and annotation.</title>
        <authorList>
            <consortium name="The Broad Institute Genomics Platform"/>
            <consortium name="The Broad Institute Genome Sequencing Center for Infectious Disease"/>
            <person name="Wu L."/>
            <person name="Ma J."/>
        </authorList>
    </citation>
    <scope>NUCLEOTIDE SEQUENCE [LARGE SCALE GENOMIC DNA]</scope>
    <source>
        <strain evidence="2">GH52</strain>
    </source>
</reference>
<evidence type="ECO:0000313" key="1">
    <source>
        <dbReference type="EMBL" id="MFD2117638.1"/>
    </source>
</evidence>
<sequence>MLTMAQQEYIKHLWEEEDFSINGIANQMNINWRTDKKYAMKENKEA</sequence>
<accession>A0ABW4YPL7</accession>